<feature type="transmembrane region" description="Helical" evidence="6">
    <location>
        <begin position="71"/>
        <end position="90"/>
    </location>
</feature>
<dbReference type="EMBL" id="JBHRUH010000019">
    <property type="protein sequence ID" value="MFC3292858.1"/>
    <property type="molecule type" value="Genomic_DNA"/>
</dbReference>
<evidence type="ECO:0000313" key="8">
    <source>
        <dbReference type="EMBL" id="MFC3292858.1"/>
    </source>
</evidence>
<proteinExistence type="predicted"/>
<organism evidence="8 9">
    <name type="scientific">Modicisalibacter luteus</name>
    <dbReference type="NCBI Taxonomy" id="453962"/>
    <lineage>
        <taxon>Bacteria</taxon>
        <taxon>Pseudomonadati</taxon>
        <taxon>Pseudomonadota</taxon>
        <taxon>Gammaproteobacteria</taxon>
        <taxon>Oceanospirillales</taxon>
        <taxon>Halomonadaceae</taxon>
        <taxon>Modicisalibacter</taxon>
    </lineage>
</organism>
<feature type="transmembrane region" description="Helical" evidence="6">
    <location>
        <begin position="266"/>
        <end position="291"/>
    </location>
</feature>
<accession>A0ABV7M1V9</accession>
<dbReference type="PRINTS" id="PR01434">
    <property type="entry name" value="NADHDHGNASE5"/>
</dbReference>
<dbReference type="PANTHER" id="PTHR42829:SF2">
    <property type="entry name" value="NADH-UBIQUINONE OXIDOREDUCTASE CHAIN 5"/>
    <property type="match status" value="1"/>
</dbReference>
<dbReference type="PANTHER" id="PTHR42829">
    <property type="entry name" value="NADH-UBIQUINONE OXIDOREDUCTASE CHAIN 5"/>
    <property type="match status" value="1"/>
</dbReference>
<feature type="transmembrane region" description="Helical" evidence="6">
    <location>
        <begin position="604"/>
        <end position="623"/>
    </location>
</feature>
<feature type="transmembrane region" description="Helical" evidence="6">
    <location>
        <begin position="29"/>
        <end position="50"/>
    </location>
</feature>
<feature type="transmembrane region" description="Helical" evidence="6">
    <location>
        <begin position="173"/>
        <end position="191"/>
    </location>
</feature>
<keyword evidence="9" id="KW-1185">Reference proteome</keyword>
<evidence type="ECO:0000256" key="3">
    <source>
        <dbReference type="ARBA" id="ARBA00022989"/>
    </source>
</evidence>
<evidence type="ECO:0000259" key="7">
    <source>
        <dbReference type="Pfam" id="PF00361"/>
    </source>
</evidence>
<evidence type="ECO:0000256" key="5">
    <source>
        <dbReference type="RuleBase" id="RU000320"/>
    </source>
</evidence>
<protein>
    <submittedName>
        <fullName evidence="8">NADH-quinone oxidoreductase subunit L</fullName>
    </submittedName>
</protein>
<feature type="transmembrane region" description="Helical" evidence="6">
    <location>
        <begin position="356"/>
        <end position="374"/>
    </location>
</feature>
<keyword evidence="3 6" id="KW-1133">Transmembrane helix</keyword>
<feature type="transmembrane region" description="Helical" evidence="6">
    <location>
        <begin position="394"/>
        <end position="412"/>
    </location>
</feature>
<dbReference type="RefSeq" id="WP_019019747.1">
    <property type="nucleotide sequence ID" value="NZ_BMXD01000010.1"/>
</dbReference>
<feature type="transmembrane region" description="Helical" evidence="6">
    <location>
        <begin position="110"/>
        <end position="127"/>
    </location>
</feature>
<dbReference type="Pfam" id="PF00361">
    <property type="entry name" value="Proton_antipo_M"/>
    <property type="match status" value="1"/>
</dbReference>
<dbReference type="InterPro" id="IPR001750">
    <property type="entry name" value="ND/Mrp_TM"/>
</dbReference>
<feature type="transmembrane region" description="Helical" evidence="6">
    <location>
        <begin position="480"/>
        <end position="500"/>
    </location>
</feature>
<keyword evidence="2 5" id="KW-0812">Transmembrane</keyword>
<evidence type="ECO:0000256" key="4">
    <source>
        <dbReference type="ARBA" id="ARBA00023136"/>
    </source>
</evidence>
<feature type="transmembrane region" description="Helical" evidence="6">
    <location>
        <begin position="443"/>
        <end position="460"/>
    </location>
</feature>
<reference evidence="9" key="1">
    <citation type="journal article" date="2019" name="Int. J. Syst. Evol. Microbiol.">
        <title>The Global Catalogue of Microorganisms (GCM) 10K type strain sequencing project: providing services to taxonomists for standard genome sequencing and annotation.</title>
        <authorList>
            <consortium name="The Broad Institute Genomics Platform"/>
            <consortium name="The Broad Institute Genome Sequencing Center for Infectious Disease"/>
            <person name="Wu L."/>
            <person name="Ma J."/>
        </authorList>
    </citation>
    <scope>NUCLEOTIDE SEQUENCE [LARGE SCALE GENOMIC DNA]</scope>
    <source>
        <strain evidence="9">KCTC 12847</strain>
    </source>
</reference>
<keyword evidence="4 6" id="KW-0472">Membrane</keyword>
<dbReference type="Proteomes" id="UP001595640">
    <property type="component" value="Unassembled WGS sequence"/>
</dbReference>
<comment type="caution">
    <text evidence="8">The sequence shown here is derived from an EMBL/GenBank/DDBJ whole genome shotgun (WGS) entry which is preliminary data.</text>
</comment>
<dbReference type="Gene3D" id="1.20.5.2700">
    <property type="match status" value="1"/>
</dbReference>
<feature type="transmembrane region" description="Helical" evidence="6">
    <location>
        <begin position="234"/>
        <end position="254"/>
    </location>
</feature>
<evidence type="ECO:0000256" key="2">
    <source>
        <dbReference type="ARBA" id="ARBA00022692"/>
    </source>
</evidence>
<feature type="transmembrane region" description="Helical" evidence="6">
    <location>
        <begin position="303"/>
        <end position="324"/>
    </location>
</feature>
<feature type="domain" description="NADH:quinone oxidoreductase/Mrp antiporter transmembrane" evidence="7">
    <location>
        <begin position="127"/>
        <end position="401"/>
    </location>
</feature>
<comment type="subcellular location">
    <subcellularLocation>
        <location evidence="1">Endomembrane system</location>
        <topology evidence="1">Multi-pass membrane protein</topology>
    </subcellularLocation>
    <subcellularLocation>
        <location evidence="5">Membrane</location>
        <topology evidence="5">Multi-pass membrane protein</topology>
    </subcellularLocation>
</comment>
<name>A0ABV7M1V9_9GAMM</name>
<evidence type="ECO:0000313" key="9">
    <source>
        <dbReference type="Proteomes" id="UP001595640"/>
    </source>
</evidence>
<gene>
    <name evidence="8" type="ORF">ACFOEI_12370</name>
</gene>
<evidence type="ECO:0000256" key="1">
    <source>
        <dbReference type="ARBA" id="ARBA00004127"/>
    </source>
</evidence>
<evidence type="ECO:0000256" key="6">
    <source>
        <dbReference type="SAM" id="Phobius"/>
    </source>
</evidence>
<feature type="transmembrane region" description="Helical" evidence="6">
    <location>
        <begin position="134"/>
        <end position="153"/>
    </location>
</feature>
<sequence length="625" mass="65828">MTLWAVSLVPLLLAAVVYLLGRRLGRAGLVLLAVSGLMMVLVMVGLAEALGVSSHYVWSEAMTLGLAMSPAGRVAAVLVPLVALPIVIYASYHDLTRHGDSVRVGSGARLLAMLVAFVGAMELLVLANDLLTLLIAWELIGACSWALISHRWGEPHVPRDATTAFLVTRFGDLGLYIAAGAVFAGSGGFGYDDLAQLQGGLKHVAVAGILLAAAAKSAQLPFSAWLFAAMSGPVPVSALLHAATLVSAGLYLLVRLEPTLSAVAWFAPVTIAIGLVTAFAGSIAAACQWHAKKLLAASTSAQYGLMWIAVGAGYPGAAMMYFIAHAFMKAGLFLSAGEAERQVGTFDLARMRLGRLLPGVAVMALLSSLALAGIDPLGAAWAKEQIIAAASDVGTWLALLIIPVGGLSAFYATRFQRLSYGRPPRGDRHGLPKGPGPSRPEDWALRALVAGTVLLSLLWFPAVHQPLMAMLEMRAPSSHVWMHLVSLAFIAAGVVAGLWLTRPERRVPPTTQWQRLAAQWYGLPVATQAIASAALACSRGLARIDDEVVDAGLRATARVGTWLARFNATRGEFIGDSLPGALARLSERGGHWARQAQSGQTHHYYTGIAAGCVLILLLLWIGALL</sequence>
<dbReference type="InterPro" id="IPR003945">
    <property type="entry name" value="NU5C-like"/>
</dbReference>